<sequence>MHLPSSLRDRSFYAKFYSRHPSEIEIIDKTQPPSSALRTLSQSPTTIIPILSDVTSSHTSGFFSSSDCSSSESTSSHTRRRRTTAPTIQERLNTYESACIRPNLPLPSSPSSKQTTPSIPNLSSPSLVNPINSQQTKNPMNLTKNDPSKSNVPVQDNSSSSSSSYSSLSPSYSIVKNKTTSLDSSKRYLSKSTSQLCDQSLNHIKDDQGSSSSSSRNILDVIQEELSEIRRADHDLKKMFLSIYGKIQNIQQIKSNPVYPQKGQRYHYLRSERPSRLITHCCYSSNSDIRRSSCTHLNRKYALHSAVVLRNRMSNSRVTSTADNDSYVDTDSLSSSSDSGTCNSSVDNVPCGDA</sequence>
<evidence type="ECO:0000313" key="3">
    <source>
        <dbReference type="Proteomes" id="UP000663852"/>
    </source>
</evidence>
<feature type="compositionally biased region" description="Polar residues" evidence="1">
    <location>
        <begin position="85"/>
        <end position="96"/>
    </location>
</feature>
<feature type="compositionally biased region" description="Low complexity" evidence="1">
    <location>
        <begin position="62"/>
        <end position="76"/>
    </location>
</feature>
<comment type="caution">
    <text evidence="2">The sequence shown here is derived from an EMBL/GenBank/DDBJ whole genome shotgun (WGS) entry which is preliminary data.</text>
</comment>
<gene>
    <name evidence="2" type="ORF">EDS130_LOCUS17947</name>
</gene>
<reference evidence="2" key="1">
    <citation type="submission" date="2021-02" db="EMBL/GenBank/DDBJ databases">
        <authorList>
            <person name="Nowell W R."/>
        </authorList>
    </citation>
    <scope>NUCLEOTIDE SEQUENCE</scope>
</reference>
<dbReference type="EMBL" id="CAJNOJ010000082">
    <property type="protein sequence ID" value="CAF1061691.1"/>
    <property type="molecule type" value="Genomic_DNA"/>
</dbReference>
<proteinExistence type="predicted"/>
<dbReference type="AlphaFoldDB" id="A0A814L9H9"/>
<feature type="compositionally biased region" description="Low complexity" evidence="1">
    <location>
        <begin position="109"/>
        <end position="120"/>
    </location>
</feature>
<feature type="region of interest" description="Disordered" evidence="1">
    <location>
        <begin position="62"/>
        <end position="172"/>
    </location>
</feature>
<name>A0A814L9H9_ADIRI</name>
<protein>
    <submittedName>
        <fullName evidence="2">Uncharacterized protein</fullName>
    </submittedName>
</protein>
<feature type="compositionally biased region" description="Low complexity" evidence="1">
    <location>
        <begin position="325"/>
        <end position="347"/>
    </location>
</feature>
<organism evidence="2 3">
    <name type="scientific">Adineta ricciae</name>
    <name type="common">Rotifer</name>
    <dbReference type="NCBI Taxonomy" id="249248"/>
    <lineage>
        <taxon>Eukaryota</taxon>
        <taxon>Metazoa</taxon>
        <taxon>Spiralia</taxon>
        <taxon>Gnathifera</taxon>
        <taxon>Rotifera</taxon>
        <taxon>Eurotatoria</taxon>
        <taxon>Bdelloidea</taxon>
        <taxon>Adinetida</taxon>
        <taxon>Adinetidae</taxon>
        <taxon>Adineta</taxon>
    </lineage>
</organism>
<dbReference type="Proteomes" id="UP000663852">
    <property type="component" value="Unassembled WGS sequence"/>
</dbReference>
<feature type="compositionally biased region" description="Low complexity" evidence="1">
    <location>
        <begin position="158"/>
        <end position="172"/>
    </location>
</feature>
<feature type="region of interest" description="Disordered" evidence="1">
    <location>
        <begin position="318"/>
        <end position="354"/>
    </location>
</feature>
<evidence type="ECO:0000313" key="2">
    <source>
        <dbReference type="EMBL" id="CAF1061691.1"/>
    </source>
</evidence>
<feature type="compositionally biased region" description="Polar residues" evidence="1">
    <location>
        <begin position="121"/>
        <end position="157"/>
    </location>
</feature>
<accession>A0A814L9H9</accession>
<dbReference type="OrthoDB" id="10036655at2759"/>
<evidence type="ECO:0000256" key="1">
    <source>
        <dbReference type="SAM" id="MobiDB-lite"/>
    </source>
</evidence>